<reference evidence="2" key="1">
    <citation type="journal article" date="2009" name="PLoS ONE">
        <title>Genome degradation in Brucella ovis corresponds with narrowing of its host range and tissue tropism.</title>
        <authorList>
            <person name="Tsolis R.M."/>
            <person name="Seshadri R."/>
            <person name="Santos R.L."/>
            <person name="Sangari F.J."/>
            <person name="Lobo J.M."/>
            <person name="de Jong M.F."/>
            <person name="Ren Q."/>
            <person name="Myers G."/>
            <person name="Brinkac L.M."/>
            <person name="Nelson W.C."/>
            <person name="Deboy R.T."/>
            <person name="Angiuoli S."/>
            <person name="Khouri H."/>
            <person name="Dimitrov G."/>
            <person name="Robinson J.R."/>
            <person name="Mulligan S."/>
            <person name="Walker R.L."/>
            <person name="Elzer P.E."/>
            <person name="Hassan K.A."/>
            <person name="Paulsen I.T."/>
        </authorList>
    </citation>
    <scope>NUCLEOTIDE SEQUENCE [LARGE SCALE GENOMIC DNA]</scope>
    <source>
        <strain evidence="2">ATCC 25840 / 63/290 / NCTC 10512</strain>
    </source>
</reference>
<dbReference type="HOGENOM" id="CLU_3341079_0_0_5"/>
<dbReference type="KEGG" id="bov:BOV_A0888"/>
<protein>
    <submittedName>
        <fullName evidence="1">Uncharacterized protein</fullName>
    </submittedName>
</protein>
<keyword evidence="2" id="KW-1185">Reference proteome</keyword>
<dbReference type="AlphaFoldDB" id="A0A0H3ASH2"/>
<gene>
    <name evidence="1" type="ordered locus">BOV_A0888</name>
</gene>
<dbReference type="EMBL" id="CP000709">
    <property type="protein sequence ID" value="ABQ62057.1"/>
    <property type="molecule type" value="Genomic_DNA"/>
</dbReference>
<sequence>MTPPIRDNIARNTYLYIASVFKLYNPRTAIALIERLK</sequence>
<organism evidence="1 2">
    <name type="scientific">Brucella ovis (strain ATCC 25840 / 63/290 / NCTC 10512)</name>
    <dbReference type="NCBI Taxonomy" id="444178"/>
    <lineage>
        <taxon>Bacteria</taxon>
        <taxon>Pseudomonadati</taxon>
        <taxon>Pseudomonadota</taxon>
        <taxon>Alphaproteobacteria</taxon>
        <taxon>Hyphomicrobiales</taxon>
        <taxon>Brucellaceae</taxon>
        <taxon>Brucella/Ochrobactrum group</taxon>
        <taxon>Brucella</taxon>
    </lineage>
</organism>
<evidence type="ECO:0000313" key="2">
    <source>
        <dbReference type="Proteomes" id="UP000006383"/>
    </source>
</evidence>
<evidence type="ECO:0000313" key="1">
    <source>
        <dbReference type="EMBL" id="ABQ62057.1"/>
    </source>
</evidence>
<name>A0A0H3ASH2_BRUO2</name>
<accession>A0A0H3ASH2</accession>
<proteinExistence type="predicted"/>
<dbReference type="Proteomes" id="UP000006383">
    <property type="component" value="Chromosome II"/>
</dbReference>